<feature type="transmembrane region" description="Helical" evidence="2">
    <location>
        <begin position="151"/>
        <end position="171"/>
    </location>
</feature>
<dbReference type="InterPro" id="IPR021517">
    <property type="entry name" value="DUF3180"/>
</dbReference>
<feature type="transmembrane region" description="Helical" evidence="2">
    <location>
        <begin position="69"/>
        <end position="95"/>
    </location>
</feature>
<dbReference type="OrthoDB" id="5125751at2"/>
<name>A0A3E0VKM0_9MICO</name>
<evidence type="ECO:0000256" key="1">
    <source>
        <dbReference type="SAM" id="MobiDB-lite"/>
    </source>
</evidence>
<evidence type="ECO:0008006" key="5">
    <source>
        <dbReference type="Google" id="ProtNLM"/>
    </source>
</evidence>
<evidence type="ECO:0000256" key="2">
    <source>
        <dbReference type="SAM" id="Phobius"/>
    </source>
</evidence>
<reference evidence="3 4" key="1">
    <citation type="submission" date="2017-04" db="EMBL/GenBank/DDBJ databases">
        <title>Comparative genome analysis of Subtercola boreus.</title>
        <authorList>
            <person name="Cho Y.-J."/>
            <person name="Cho A."/>
            <person name="Kim O.-S."/>
            <person name="Lee J.-I."/>
        </authorList>
    </citation>
    <scope>NUCLEOTIDE SEQUENCE [LARGE SCALE GENOMIC DNA]</scope>
    <source>
        <strain evidence="3 4">K300</strain>
    </source>
</reference>
<evidence type="ECO:0000313" key="3">
    <source>
        <dbReference type="EMBL" id="RFA10426.1"/>
    </source>
</evidence>
<protein>
    <recommendedName>
        <fullName evidence="5">DUF3180 domain-containing protein</fullName>
    </recommendedName>
</protein>
<gene>
    <name evidence="3" type="ORF">B7R54_15345</name>
</gene>
<keyword evidence="2" id="KW-0472">Membrane</keyword>
<dbReference type="AlphaFoldDB" id="A0A3E0VKM0"/>
<keyword evidence="2" id="KW-0812">Transmembrane</keyword>
<dbReference type="Proteomes" id="UP000256486">
    <property type="component" value="Unassembled WGS sequence"/>
</dbReference>
<feature type="transmembrane region" description="Helical" evidence="2">
    <location>
        <begin position="116"/>
        <end position="139"/>
    </location>
</feature>
<accession>A0A3E0VKM0</accession>
<feature type="transmembrane region" description="Helical" evidence="2">
    <location>
        <begin position="41"/>
        <end position="63"/>
    </location>
</feature>
<sequence>MVRDRPGSRDSGSRPHRAVARGHLRESAAVRTVVVVRRTRPLTLVLLAVVGGFAGFVIEVGLASSGRPIIALPLSLSITLVAAGAIVVSLAVPIARAIRGTNQAPINPFRAMRVAVLAKASSMVGSLIAGLGAGVVVYLLSRAVIPAVASLWLSIAGALAGVVFLACGLVAEKLCTLPPDYGDPDRPEPLPDRRRS</sequence>
<dbReference type="EMBL" id="NBWZ01000001">
    <property type="protein sequence ID" value="RFA10426.1"/>
    <property type="molecule type" value="Genomic_DNA"/>
</dbReference>
<keyword evidence="2" id="KW-1133">Transmembrane helix</keyword>
<organism evidence="3 4">
    <name type="scientific">Subtercola boreus</name>
    <dbReference type="NCBI Taxonomy" id="120213"/>
    <lineage>
        <taxon>Bacteria</taxon>
        <taxon>Bacillati</taxon>
        <taxon>Actinomycetota</taxon>
        <taxon>Actinomycetes</taxon>
        <taxon>Micrococcales</taxon>
        <taxon>Microbacteriaceae</taxon>
        <taxon>Subtercola</taxon>
    </lineage>
</organism>
<keyword evidence="4" id="KW-1185">Reference proteome</keyword>
<evidence type="ECO:0000313" key="4">
    <source>
        <dbReference type="Proteomes" id="UP000256486"/>
    </source>
</evidence>
<dbReference type="Pfam" id="PF11377">
    <property type="entry name" value="DUF3180"/>
    <property type="match status" value="1"/>
</dbReference>
<comment type="caution">
    <text evidence="3">The sequence shown here is derived from an EMBL/GenBank/DDBJ whole genome shotgun (WGS) entry which is preliminary data.</text>
</comment>
<feature type="region of interest" description="Disordered" evidence="1">
    <location>
        <begin position="1"/>
        <end position="21"/>
    </location>
</feature>
<feature type="compositionally biased region" description="Basic and acidic residues" evidence="1">
    <location>
        <begin position="1"/>
        <end position="13"/>
    </location>
</feature>
<proteinExistence type="predicted"/>